<protein>
    <submittedName>
        <fullName evidence="4">Bifunctional diguanylate cyclase/phosphodiesterase</fullName>
    </submittedName>
</protein>
<evidence type="ECO:0000259" key="3">
    <source>
        <dbReference type="PROSITE" id="PS50887"/>
    </source>
</evidence>
<feature type="transmembrane region" description="Helical" evidence="1">
    <location>
        <begin position="198"/>
        <end position="220"/>
    </location>
</feature>
<accession>A0ABS2WSD7</accession>
<dbReference type="InterPro" id="IPR029787">
    <property type="entry name" value="Nucleotide_cyclase"/>
</dbReference>
<dbReference type="InterPro" id="IPR001633">
    <property type="entry name" value="EAL_dom"/>
</dbReference>
<evidence type="ECO:0000256" key="1">
    <source>
        <dbReference type="SAM" id="Phobius"/>
    </source>
</evidence>
<dbReference type="InterPro" id="IPR000160">
    <property type="entry name" value="GGDEF_dom"/>
</dbReference>
<evidence type="ECO:0000313" key="4">
    <source>
        <dbReference type="EMBL" id="MBN2964425.1"/>
    </source>
</evidence>
<comment type="caution">
    <text evidence="4">The sequence shown here is derived from an EMBL/GenBank/DDBJ whole genome shotgun (WGS) entry which is preliminary data.</text>
</comment>
<reference evidence="4 5" key="1">
    <citation type="submission" date="2021-02" db="EMBL/GenBank/DDBJ databases">
        <title>Sulfurospirillum tamanensis sp. nov.</title>
        <authorList>
            <person name="Frolova A."/>
            <person name="Merkel A."/>
            <person name="Slobodkin A."/>
        </authorList>
    </citation>
    <scope>NUCLEOTIDE SEQUENCE [LARGE SCALE GENOMIC DNA]</scope>
    <source>
        <strain evidence="4 5">T05b</strain>
    </source>
</reference>
<dbReference type="EMBL" id="JAFHKK010000011">
    <property type="protein sequence ID" value="MBN2964425.1"/>
    <property type="molecule type" value="Genomic_DNA"/>
</dbReference>
<dbReference type="InterPro" id="IPR050706">
    <property type="entry name" value="Cyclic-di-GMP_PDE-like"/>
</dbReference>
<dbReference type="PROSITE" id="PS50883">
    <property type="entry name" value="EAL"/>
    <property type="match status" value="1"/>
</dbReference>
<dbReference type="CDD" id="cd01948">
    <property type="entry name" value="EAL"/>
    <property type="match status" value="1"/>
</dbReference>
<keyword evidence="5" id="KW-1185">Reference proteome</keyword>
<dbReference type="NCBIfam" id="TIGR00254">
    <property type="entry name" value="GGDEF"/>
    <property type="match status" value="1"/>
</dbReference>
<feature type="domain" description="GGDEF" evidence="3">
    <location>
        <begin position="250"/>
        <end position="387"/>
    </location>
</feature>
<dbReference type="SMART" id="SM00052">
    <property type="entry name" value="EAL"/>
    <property type="match status" value="1"/>
</dbReference>
<name>A0ABS2WSD7_9BACT</name>
<keyword evidence="1" id="KW-1133">Transmembrane helix</keyword>
<dbReference type="SUPFAM" id="SSF55073">
    <property type="entry name" value="Nucleotide cyclase"/>
    <property type="match status" value="1"/>
</dbReference>
<dbReference type="CDD" id="cd01949">
    <property type="entry name" value="GGDEF"/>
    <property type="match status" value="1"/>
</dbReference>
<keyword evidence="1" id="KW-0812">Transmembrane</keyword>
<evidence type="ECO:0000259" key="2">
    <source>
        <dbReference type="PROSITE" id="PS50883"/>
    </source>
</evidence>
<dbReference type="Proteomes" id="UP000703590">
    <property type="component" value="Unassembled WGS sequence"/>
</dbReference>
<dbReference type="PANTHER" id="PTHR33121">
    <property type="entry name" value="CYCLIC DI-GMP PHOSPHODIESTERASE PDEF"/>
    <property type="match status" value="1"/>
</dbReference>
<dbReference type="Gene3D" id="3.20.20.450">
    <property type="entry name" value="EAL domain"/>
    <property type="match status" value="1"/>
</dbReference>
<dbReference type="PROSITE" id="PS50887">
    <property type="entry name" value="GGDEF"/>
    <property type="match status" value="1"/>
</dbReference>
<proteinExistence type="predicted"/>
<keyword evidence="1" id="KW-0472">Membrane</keyword>
<dbReference type="PANTHER" id="PTHR33121:SF79">
    <property type="entry name" value="CYCLIC DI-GMP PHOSPHODIESTERASE PDED-RELATED"/>
    <property type="match status" value="1"/>
</dbReference>
<dbReference type="Gene3D" id="3.30.70.270">
    <property type="match status" value="1"/>
</dbReference>
<dbReference type="InterPro" id="IPR035919">
    <property type="entry name" value="EAL_sf"/>
</dbReference>
<dbReference type="Pfam" id="PF00563">
    <property type="entry name" value="EAL"/>
    <property type="match status" value="1"/>
</dbReference>
<evidence type="ECO:0000313" key="5">
    <source>
        <dbReference type="Proteomes" id="UP000703590"/>
    </source>
</evidence>
<dbReference type="Pfam" id="PF00990">
    <property type="entry name" value="GGDEF"/>
    <property type="match status" value="1"/>
</dbReference>
<gene>
    <name evidence="4" type="ORF">JWV37_06515</name>
</gene>
<feature type="domain" description="EAL" evidence="2">
    <location>
        <begin position="395"/>
        <end position="634"/>
    </location>
</feature>
<reference evidence="5" key="2">
    <citation type="submission" date="2021-02" db="EMBL/GenBank/DDBJ databases">
        <title>Sulfurospirillum tamanensis sp. nov.</title>
        <authorList>
            <person name="Merkel A.Y."/>
        </authorList>
    </citation>
    <scope>NUCLEOTIDE SEQUENCE [LARGE SCALE GENOMIC DNA]</scope>
    <source>
        <strain evidence="5">T05b</strain>
    </source>
</reference>
<dbReference type="InterPro" id="IPR043128">
    <property type="entry name" value="Rev_trsase/Diguanyl_cyclase"/>
</dbReference>
<reference evidence="4 5" key="3">
    <citation type="submission" date="2021-02" db="EMBL/GenBank/DDBJ databases">
        <authorList>
            <person name="Merkel A.Y."/>
        </authorList>
    </citation>
    <scope>NUCLEOTIDE SEQUENCE [LARGE SCALE GENOMIC DNA]</scope>
    <source>
        <strain evidence="4 5">T05b</strain>
    </source>
</reference>
<sequence length="634" mass="72165">MSRKFSFKNPFYLIGLSLVVGVVLGALLYGTVKLEEKVEAKMFEISTSDIFHIAQNSAKTITSLLNTQESYVTQIQRNTLLQQEIEAHLRILPTKNIKYAYLLYRDARGVFRFLADASAPFEKALLNQKLDVTSPAWNEIYEKKEPLIIRHDFLKALSISYLTPLLNNQEVQLVLAIDFSVEKVESINTILAFMKTTLLTTIGIMVLFFIVLIVQTYRYVVAKKSAYIDKLTNTYNRNYLQELEEFINLGDYALAALDIDHFKKVNDTYGHHAGDMILKDVASIILANTRKKDDIVIRYGGEEFVILSKIKRTDHASPLNIFERIFTSIQAKAFHVSNSDTLHITVSMGINLALNQSRTFSDAFKLADIALYNAKHRGRNCIEIYEENKNSHKHTHLTIGEINVAIEEDRVVCFFQQIVHTQSKKLSHYEALLRIVDKDGSIITPSKILPAIKGTFVLRNITKRVLEICYATLCRHPAICINVNLNPQDIINETILDLLKEYAKEKNIAQRIGLEIVESEEFMHYKHADENLLMLKSLGYTISIDDFGTGYSNFVYLTQIQTDFIKIDGDIIKNIVEDKVSLAVVKSIVNFAKEAKIQVVAEYVCNEEIYNIVNSLGIEYCQGHYFSIPKASPA</sequence>
<dbReference type="SMART" id="SM00267">
    <property type="entry name" value="GGDEF"/>
    <property type="match status" value="1"/>
</dbReference>
<dbReference type="SUPFAM" id="SSF141868">
    <property type="entry name" value="EAL domain-like"/>
    <property type="match status" value="1"/>
</dbReference>
<feature type="transmembrane region" description="Helical" evidence="1">
    <location>
        <begin position="12"/>
        <end position="32"/>
    </location>
</feature>
<organism evidence="4 5">
    <name type="scientific">Sulfurospirillum tamanense</name>
    <dbReference type="NCBI Taxonomy" id="2813362"/>
    <lineage>
        <taxon>Bacteria</taxon>
        <taxon>Pseudomonadati</taxon>
        <taxon>Campylobacterota</taxon>
        <taxon>Epsilonproteobacteria</taxon>
        <taxon>Campylobacterales</taxon>
        <taxon>Sulfurospirillaceae</taxon>
        <taxon>Sulfurospirillum</taxon>
    </lineage>
</organism>